<feature type="region of interest" description="Disordered" evidence="1">
    <location>
        <begin position="71"/>
        <end position="99"/>
    </location>
</feature>
<keyword evidence="2" id="KW-1185">Reference proteome</keyword>
<reference evidence="3" key="1">
    <citation type="submission" date="2025-08" db="UniProtKB">
        <authorList>
            <consortium name="RefSeq"/>
        </authorList>
    </citation>
    <scope>IDENTIFICATION</scope>
</reference>
<accession>A0A8N4F965</accession>
<proteinExistence type="predicted"/>
<dbReference type="Proteomes" id="UP000504607">
    <property type="component" value="Chromosome 7"/>
</dbReference>
<dbReference type="AlphaFoldDB" id="A0A8N4F965"/>
<feature type="compositionally biased region" description="Pro residues" evidence="1">
    <location>
        <begin position="21"/>
        <end position="36"/>
    </location>
</feature>
<organism evidence="2 3">
    <name type="scientific">Elaeis guineensis var. tenera</name>
    <name type="common">Oil palm</name>
    <dbReference type="NCBI Taxonomy" id="51953"/>
    <lineage>
        <taxon>Eukaryota</taxon>
        <taxon>Viridiplantae</taxon>
        <taxon>Streptophyta</taxon>
        <taxon>Embryophyta</taxon>
        <taxon>Tracheophyta</taxon>
        <taxon>Spermatophyta</taxon>
        <taxon>Magnoliopsida</taxon>
        <taxon>Liliopsida</taxon>
        <taxon>Arecaceae</taxon>
        <taxon>Arecoideae</taxon>
        <taxon>Cocoseae</taxon>
        <taxon>Elaeidinae</taxon>
        <taxon>Elaeis</taxon>
    </lineage>
</organism>
<sequence length="233" mass="25412">MASKPGGPSWPTKKSREESPPQIPRSAQPPLPPRLPPLECSSSEVTVAIPSPSPADDDIVVVEPSVKPNAVQALPIQSGTRGSRVPSREGADKGKDPAEESIPIYTADYGVDALFGEVTITIEMRFKATDQALHNHRLAEELARMVMLPANWEIRKAHPIGEIQPGAYTSLIGIIYDVTVLAEGVTGFARLNAQLEDPAQTARARVKVVNELLQVAKEQERKNKGRSLYWRLN</sequence>
<feature type="compositionally biased region" description="Basic and acidic residues" evidence="1">
    <location>
        <begin position="86"/>
        <end position="98"/>
    </location>
</feature>
<dbReference type="OrthoDB" id="10553590at2759"/>
<evidence type="ECO:0000256" key="1">
    <source>
        <dbReference type="SAM" id="MobiDB-lite"/>
    </source>
</evidence>
<protein>
    <submittedName>
        <fullName evidence="3">Uncharacterized protein LOC114914382</fullName>
    </submittedName>
</protein>
<gene>
    <name evidence="3" type="primary">LOC114914382</name>
</gene>
<feature type="region of interest" description="Disordered" evidence="1">
    <location>
        <begin position="1"/>
        <end position="59"/>
    </location>
</feature>
<evidence type="ECO:0000313" key="2">
    <source>
        <dbReference type="Proteomes" id="UP000504607"/>
    </source>
</evidence>
<dbReference type="RefSeq" id="XP_029121671.1">
    <property type="nucleotide sequence ID" value="XM_029265838.1"/>
</dbReference>
<name>A0A8N4F965_ELAGV</name>
<evidence type="ECO:0000313" key="3">
    <source>
        <dbReference type="RefSeq" id="XP_029121671.1"/>
    </source>
</evidence>